<dbReference type="EMBL" id="JAHHHV010000063">
    <property type="protein sequence ID" value="MBW4465744.1"/>
    <property type="molecule type" value="Genomic_DNA"/>
</dbReference>
<sequence length="77" mass="8781">MFFQYPGLLPFAVLGQSNDRVETLRRVNRELEGMGNLQAQRDVAALMAVLAGLVLEKGLIQRILRSEMMRESVIYQE</sequence>
<reference evidence="1" key="2">
    <citation type="journal article" date="2022" name="Microbiol. Resour. Announc.">
        <title>Metagenome Sequencing to Explore Phylogenomics of Terrestrial Cyanobacteria.</title>
        <authorList>
            <person name="Ward R.D."/>
            <person name="Stajich J.E."/>
            <person name="Johansen J.R."/>
            <person name="Huntemann M."/>
            <person name="Clum A."/>
            <person name="Foster B."/>
            <person name="Foster B."/>
            <person name="Roux S."/>
            <person name="Palaniappan K."/>
            <person name="Varghese N."/>
            <person name="Mukherjee S."/>
            <person name="Reddy T.B.K."/>
            <person name="Daum C."/>
            <person name="Copeland A."/>
            <person name="Chen I.A."/>
            <person name="Ivanova N.N."/>
            <person name="Kyrpides N.C."/>
            <person name="Shapiro N."/>
            <person name="Eloe-Fadrosh E.A."/>
            <person name="Pietrasiak N."/>
        </authorList>
    </citation>
    <scope>NUCLEOTIDE SEQUENCE</scope>
    <source>
        <strain evidence="1">GSE-TBD4-15B</strain>
    </source>
</reference>
<dbReference type="Proteomes" id="UP000707356">
    <property type="component" value="Unassembled WGS sequence"/>
</dbReference>
<accession>A0A951PC21</accession>
<evidence type="ECO:0000313" key="2">
    <source>
        <dbReference type="Proteomes" id="UP000707356"/>
    </source>
</evidence>
<name>A0A951PC21_9CYAN</name>
<dbReference type="AlphaFoldDB" id="A0A951PC21"/>
<organism evidence="1 2">
    <name type="scientific">Pegethrix bostrychoides GSE-TBD4-15B</name>
    <dbReference type="NCBI Taxonomy" id="2839662"/>
    <lineage>
        <taxon>Bacteria</taxon>
        <taxon>Bacillati</taxon>
        <taxon>Cyanobacteriota</taxon>
        <taxon>Cyanophyceae</taxon>
        <taxon>Oculatellales</taxon>
        <taxon>Oculatellaceae</taxon>
        <taxon>Pegethrix</taxon>
    </lineage>
</organism>
<gene>
    <name evidence="1" type="ORF">KME07_09945</name>
</gene>
<reference evidence="1" key="1">
    <citation type="submission" date="2021-05" db="EMBL/GenBank/DDBJ databases">
        <authorList>
            <person name="Pietrasiak N."/>
            <person name="Ward R."/>
            <person name="Stajich J.E."/>
            <person name="Kurbessoian T."/>
        </authorList>
    </citation>
    <scope>NUCLEOTIDE SEQUENCE</scope>
    <source>
        <strain evidence="1">GSE-TBD4-15B</strain>
    </source>
</reference>
<proteinExistence type="predicted"/>
<evidence type="ECO:0000313" key="1">
    <source>
        <dbReference type="EMBL" id="MBW4465744.1"/>
    </source>
</evidence>
<comment type="caution">
    <text evidence="1">The sequence shown here is derived from an EMBL/GenBank/DDBJ whole genome shotgun (WGS) entry which is preliminary data.</text>
</comment>
<protein>
    <submittedName>
        <fullName evidence="1">Uncharacterized protein</fullName>
    </submittedName>
</protein>